<name>A0A084SX77_9BACT</name>
<evidence type="ECO:0000313" key="1">
    <source>
        <dbReference type="EMBL" id="KFA93062.1"/>
    </source>
</evidence>
<evidence type="ECO:0000313" key="2">
    <source>
        <dbReference type="Proteomes" id="UP000028547"/>
    </source>
</evidence>
<comment type="caution">
    <text evidence="1">The sequence shown here is derived from an EMBL/GenBank/DDBJ whole genome shotgun (WGS) entry which is preliminary data.</text>
</comment>
<proteinExistence type="predicted"/>
<dbReference type="EMBL" id="JPMI01000072">
    <property type="protein sequence ID" value="KFA93062.1"/>
    <property type="molecule type" value="Genomic_DNA"/>
</dbReference>
<gene>
    <name evidence="1" type="ORF">Q664_11265</name>
</gene>
<dbReference type="AlphaFoldDB" id="A0A084SX77"/>
<protein>
    <submittedName>
        <fullName evidence="1">Uncharacterized protein</fullName>
    </submittedName>
</protein>
<accession>A0A084SX77</accession>
<sequence>MVDLQGARHERRLEMYRARVTERLRTNRTAVETLYQGGTLFSPQGTRAGRALLRAHQLLQRASSLLEQLSGDGLVPAPRLPERIDELYREVDTLLSRSDALSGRNHRAASVARLPGR</sequence>
<dbReference type="Proteomes" id="UP000028547">
    <property type="component" value="Unassembled WGS sequence"/>
</dbReference>
<reference evidence="1 2" key="1">
    <citation type="submission" date="2014-07" db="EMBL/GenBank/DDBJ databases">
        <title>Draft Genome Sequence of Gephyronic Acid Producer, Cystobacter violaceus Strain Cb vi76.</title>
        <authorList>
            <person name="Stevens D.C."/>
            <person name="Young J."/>
            <person name="Carmichael R."/>
            <person name="Tan J."/>
            <person name="Taylor R.E."/>
        </authorList>
    </citation>
    <scope>NUCLEOTIDE SEQUENCE [LARGE SCALE GENOMIC DNA]</scope>
    <source>
        <strain evidence="1 2">Cb vi76</strain>
    </source>
</reference>
<organism evidence="1 2">
    <name type="scientific">Archangium violaceum Cb vi76</name>
    <dbReference type="NCBI Taxonomy" id="1406225"/>
    <lineage>
        <taxon>Bacteria</taxon>
        <taxon>Pseudomonadati</taxon>
        <taxon>Myxococcota</taxon>
        <taxon>Myxococcia</taxon>
        <taxon>Myxococcales</taxon>
        <taxon>Cystobacterineae</taxon>
        <taxon>Archangiaceae</taxon>
        <taxon>Archangium</taxon>
    </lineage>
</organism>